<keyword evidence="1" id="KW-0472">Membrane</keyword>
<dbReference type="EMBL" id="CP010086">
    <property type="protein sequence ID" value="AJG99689.1"/>
    <property type="molecule type" value="Genomic_DNA"/>
</dbReference>
<feature type="transmembrane region" description="Helical" evidence="1">
    <location>
        <begin position="12"/>
        <end position="29"/>
    </location>
</feature>
<proteinExistence type="predicted"/>
<dbReference type="OrthoDB" id="7820733at2"/>
<evidence type="ECO:0000313" key="3">
    <source>
        <dbReference type="Proteomes" id="UP000031866"/>
    </source>
</evidence>
<keyword evidence="1" id="KW-0812">Transmembrane</keyword>
<dbReference type="RefSeq" id="WP_041897197.1">
    <property type="nucleotide sequence ID" value="NZ_CP010086.2"/>
</dbReference>
<evidence type="ECO:0000256" key="1">
    <source>
        <dbReference type="SAM" id="Phobius"/>
    </source>
</evidence>
<dbReference type="Proteomes" id="UP000031866">
    <property type="component" value="Chromosome"/>
</dbReference>
<organism evidence="2 3">
    <name type="scientific">Clostridium beijerinckii</name>
    <name type="common">Clostridium MP</name>
    <dbReference type="NCBI Taxonomy" id="1520"/>
    <lineage>
        <taxon>Bacteria</taxon>
        <taxon>Bacillati</taxon>
        <taxon>Bacillota</taxon>
        <taxon>Clostridia</taxon>
        <taxon>Eubacteriales</taxon>
        <taxon>Clostridiaceae</taxon>
        <taxon>Clostridium</taxon>
    </lineage>
</organism>
<name>A0A0B5QBW8_CLOBE</name>
<evidence type="ECO:0000313" key="2">
    <source>
        <dbReference type="EMBL" id="AJG99689.1"/>
    </source>
</evidence>
<keyword evidence="1" id="KW-1133">Transmembrane helix</keyword>
<dbReference type="KEGG" id="cbei:LF65_03124"/>
<accession>A0A0B5QBW8</accession>
<sequence>MDKSKKNKLIGTGVIVGSMAALSGAIAMGKRFRNRKIKKIIDIKTYSTGVIRSFGTLYLNDEKQKVPGDFLQFKDITSFAGQKIEIKDTDKDDDYKLSWIEINDAGKKLLICDRNILKNISWNELNDQNLVFGKVVIVEGEKYILRLLTGYSEKKNYKNNEWDKYIVNPNKIDGLPPSEDYDVDNNIKKFDDEKINGNNNALWHWYNFSSFTQSEGLRSEKFCIIRGYYSTTYSKQSVKDLKYETVGYRPVLELIK</sequence>
<reference evidence="3" key="1">
    <citation type="submission" date="2014-12" db="EMBL/GenBank/DDBJ databases">
        <title>Genome sequence of Clostridium beijerinckii strain 59B.</title>
        <authorList>
            <person name="Little G.T."/>
            <person name="Minton N.P."/>
        </authorList>
    </citation>
    <scope>NUCLEOTIDE SEQUENCE [LARGE SCALE GENOMIC DNA]</scope>
    <source>
        <strain evidence="3">59B</strain>
    </source>
</reference>
<dbReference type="AlphaFoldDB" id="A0A0B5QBW8"/>
<gene>
    <name evidence="2" type="ORF">LF65_03124</name>
</gene>
<protein>
    <submittedName>
        <fullName evidence="2">Uncharacterized protein</fullName>
    </submittedName>
</protein>
<dbReference type="STRING" id="1520.LF65_03124"/>